<sequence>MFKDIRFNALVGLSVISILSIIIATGCNSVKVSSNNIAPKNTAQMLSLSCFETNADISLYKLNTNTKQTDLLKTQITPGAFTPNVLSDDGNLYYPKRDSSGKFVQLFRYNLASRKEIQLTSLEKNDTVLVEYLDIDNETSKLFMRILRKNHDNSELAVYNLKTEKMDVFGNNDKDIEVLNFDLCKDKKLVAVATYSKAENINKMDKASKNQLSLEPAQRNITIYDENGNIVKECKPINDFVTDISLSPDARLLLFSINTEWLDDSHSKKNIVCTQNVETGEIKQVLKSSDQYREIENARFSADGKGFLYLATKPDAKSFVNNGGYTKVPNTIFYYDLQTKQSKEIWSANNKTIINYVVLDK</sequence>
<keyword evidence="1" id="KW-1133">Transmembrane helix</keyword>
<organism evidence="2 3">
    <name type="scientific">Desulfosporosinus acididurans</name>
    <dbReference type="NCBI Taxonomy" id="476652"/>
    <lineage>
        <taxon>Bacteria</taxon>
        <taxon>Bacillati</taxon>
        <taxon>Bacillota</taxon>
        <taxon>Clostridia</taxon>
        <taxon>Eubacteriales</taxon>
        <taxon>Desulfitobacteriaceae</taxon>
        <taxon>Desulfosporosinus</taxon>
    </lineage>
</organism>
<dbReference type="PROSITE" id="PS51257">
    <property type="entry name" value="PROKAR_LIPOPROTEIN"/>
    <property type="match status" value="1"/>
</dbReference>
<gene>
    <name evidence="2" type="ORF">DEAC_c18090</name>
</gene>
<dbReference type="EMBL" id="LDZY01000005">
    <property type="protein sequence ID" value="KLU66410.1"/>
    <property type="molecule type" value="Genomic_DNA"/>
</dbReference>
<dbReference type="InterPro" id="IPR015943">
    <property type="entry name" value="WD40/YVTN_repeat-like_dom_sf"/>
</dbReference>
<keyword evidence="3" id="KW-1185">Reference proteome</keyword>
<dbReference type="PATRIC" id="fig|476652.3.peg.1870"/>
<proteinExistence type="predicted"/>
<dbReference type="STRING" id="476652.DEAC_c18090"/>
<accession>A0A0J1FSE4</accession>
<dbReference type="RefSeq" id="WP_047809666.1">
    <property type="nucleotide sequence ID" value="NZ_LDZY01000005.1"/>
</dbReference>
<dbReference type="Gene3D" id="2.130.10.10">
    <property type="entry name" value="YVTN repeat-like/Quinoprotein amine dehydrogenase"/>
    <property type="match status" value="1"/>
</dbReference>
<reference evidence="2 3" key="1">
    <citation type="submission" date="2015-06" db="EMBL/GenBank/DDBJ databases">
        <title>Draft genome of the moderately acidophilic sulfate reducer Candidatus Desulfosporosinus acididurans strain M1.</title>
        <authorList>
            <person name="Poehlein A."/>
            <person name="Petzsch P."/>
            <person name="Johnson B.D."/>
            <person name="Schloemann M."/>
            <person name="Daniel R."/>
            <person name="Muehling M."/>
        </authorList>
    </citation>
    <scope>NUCLEOTIDE SEQUENCE [LARGE SCALE GENOMIC DNA]</scope>
    <source>
        <strain evidence="2 3">M1</strain>
    </source>
</reference>
<feature type="transmembrane region" description="Helical" evidence="1">
    <location>
        <begin position="7"/>
        <end position="26"/>
    </location>
</feature>
<name>A0A0J1FSE4_9FIRM</name>
<evidence type="ECO:0008006" key="4">
    <source>
        <dbReference type="Google" id="ProtNLM"/>
    </source>
</evidence>
<dbReference type="SUPFAM" id="SSF82171">
    <property type="entry name" value="DPP6 N-terminal domain-like"/>
    <property type="match status" value="1"/>
</dbReference>
<comment type="caution">
    <text evidence="2">The sequence shown here is derived from an EMBL/GenBank/DDBJ whole genome shotgun (WGS) entry which is preliminary data.</text>
</comment>
<evidence type="ECO:0000313" key="3">
    <source>
        <dbReference type="Proteomes" id="UP000036356"/>
    </source>
</evidence>
<keyword evidence="1" id="KW-0472">Membrane</keyword>
<evidence type="ECO:0000313" key="2">
    <source>
        <dbReference type="EMBL" id="KLU66410.1"/>
    </source>
</evidence>
<dbReference type="Proteomes" id="UP000036356">
    <property type="component" value="Unassembled WGS sequence"/>
</dbReference>
<protein>
    <recommendedName>
        <fullName evidence="4">Protein TolB</fullName>
    </recommendedName>
</protein>
<evidence type="ECO:0000256" key="1">
    <source>
        <dbReference type="SAM" id="Phobius"/>
    </source>
</evidence>
<keyword evidence="1" id="KW-0812">Transmembrane</keyword>
<dbReference type="AlphaFoldDB" id="A0A0J1FSE4"/>